<keyword evidence="3" id="KW-0472">Membrane</keyword>
<evidence type="ECO:0000313" key="7">
    <source>
        <dbReference type="Proteomes" id="UP000276254"/>
    </source>
</evidence>
<keyword evidence="6" id="KW-0614">Plasmid</keyword>
<gene>
    <name evidence="6" type="ORF">D3Y57_02165</name>
</gene>
<dbReference type="RefSeq" id="WP_121150934.1">
    <property type="nucleotide sequence ID" value="NZ_CP032828.1"/>
</dbReference>
<feature type="domain" description="AMP-dependent synthetase/ligase" evidence="4">
    <location>
        <begin position="41"/>
        <end position="403"/>
    </location>
</feature>
<dbReference type="InterPro" id="IPR025110">
    <property type="entry name" value="AMP-bd_C"/>
</dbReference>
<dbReference type="InterPro" id="IPR000873">
    <property type="entry name" value="AMP-dep_synth/lig_dom"/>
</dbReference>
<accession>A0A494T6D0</accession>
<dbReference type="Pfam" id="PF00501">
    <property type="entry name" value="AMP-binding"/>
    <property type="match status" value="1"/>
</dbReference>
<name>A0A494T6D0_SPHPE</name>
<dbReference type="PROSITE" id="PS00455">
    <property type="entry name" value="AMP_BINDING"/>
    <property type="match status" value="1"/>
</dbReference>
<sequence length="549" mass="59916">MQRDVGGMHTLLTDELIRTRVASGEWTNLTIAALARGMFRSNPERVLVVEGDVKFTVGQIWEQSNALAAAMIQRGLGPGDVVAMQLPNWAETMAIYLAASLTGVVLIPVLPILRESEVRFMLRDSGCRLLFVSGIFRNFDYVEMIESVAGELPDLETVVVLRSNPGNFIAWSDFIMAEQAQLRLPEVSADSVKIVMYTSGTTGRPKGVMHTHNTLQAEIKSYIDYWKLTDGDVIFMASPVSHITGALMAFELPWAIGAPVILQEKWNPHAAVDLFLEHGVTFTTSSAPFLQELLEAAQGRDEHLPTFKRFVCGGMAVAPYLVREAHAWFPNAVIGRCFGLTEVPSITLAIATRDQIDLGADTDGVLTPGVEIHVSDSISGALLKQGEAGEIAVKAPEQFVGYLRPEDNEQAFDADGFFLTGDIGVVGIDNTLTITGRKKDLIIRGGENISAREIEDVLICHPAITDVAVVAMPHERLGEGVACFLIVETGCSIDQQEISKYLIAAGLARQKIPERIELVDTLPRNFQGKVLKNILRERLQNIPAQSGSA</sequence>
<evidence type="ECO:0000256" key="2">
    <source>
        <dbReference type="ARBA" id="ARBA00022598"/>
    </source>
</evidence>
<evidence type="ECO:0000256" key="3">
    <source>
        <dbReference type="SAM" id="Phobius"/>
    </source>
</evidence>
<evidence type="ECO:0000259" key="5">
    <source>
        <dbReference type="Pfam" id="PF13193"/>
    </source>
</evidence>
<keyword evidence="3" id="KW-0812">Transmembrane</keyword>
<feature type="domain" description="AMP-binding enzyme C-terminal" evidence="5">
    <location>
        <begin position="453"/>
        <end position="529"/>
    </location>
</feature>
<dbReference type="Gene3D" id="3.40.50.12780">
    <property type="entry name" value="N-terminal domain of ligase-like"/>
    <property type="match status" value="1"/>
</dbReference>
<keyword evidence="3" id="KW-1133">Transmembrane helix</keyword>
<dbReference type="InterPro" id="IPR020845">
    <property type="entry name" value="AMP-binding_CS"/>
</dbReference>
<proteinExistence type="inferred from homology"/>
<keyword evidence="2 6" id="KW-0436">Ligase</keyword>
<dbReference type="Pfam" id="PF13193">
    <property type="entry name" value="AMP-binding_C"/>
    <property type="match status" value="1"/>
</dbReference>
<dbReference type="PANTHER" id="PTHR43201:SF5">
    <property type="entry name" value="MEDIUM-CHAIN ACYL-COA LIGASE ACSF2, MITOCHONDRIAL"/>
    <property type="match status" value="1"/>
</dbReference>
<keyword evidence="7" id="KW-1185">Reference proteome</keyword>
<dbReference type="KEGG" id="spha:D3Y57_02165"/>
<dbReference type="AlphaFoldDB" id="A0A494T6D0"/>
<evidence type="ECO:0000259" key="4">
    <source>
        <dbReference type="Pfam" id="PF00501"/>
    </source>
</evidence>
<dbReference type="Proteomes" id="UP000276254">
    <property type="component" value="Plasmid unnamed1"/>
</dbReference>
<dbReference type="InterPro" id="IPR045851">
    <property type="entry name" value="AMP-bd_C_sf"/>
</dbReference>
<dbReference type="EMBL" id="CP032828">
    <property type="protein sequence ID" value="AYJ84897.1"/>
    <property type="molecule type" value="Genomic_DNA"/>
</dbReference>
<organism evidence="6 7">
    <name type="scientific">Sphingomonas paeninsulae</name>
    <dbReference type="NCBI Taxonomy" id="2319844"/>
    <lineage>
        <taxon>Bacteria</taxon>
        <taxon>Pseudomonadati</taxon>
        <taxon>Pseudomonadota</taxon>
        <taxon>Alphaproteobacteria</taxon>
        <taxon>Sphingomonadales</taxon>
        <taxon>Sphingomonadaceae</taxon>
        <taxon>Sphingomonas</taxon>
    </lineage>
</organism>
<feature type="transmembrane region" description="Helical" evidence="3">
    <location>
        <begin position="93"/>
        <end position="113"/>
    </location>
</feature>
<geneLocation type="plasmid" evidence="6">
    <name>unnamed1</name>
</geneLocation>
<comment type="similarity">
    <text evidence="1">Belongs to the ATP-dependent AMP-binding enzyme family.</text>
</comment>
<dbReference type="PANTHER" id="PTHR43201">
    <property type="entry name" value="ACYL-COA SYNTHETASE"/>
    <property type="match status" value="1"/>
</dbReference>
<dbReference type="InterPro" id="IPR042099">
    <property type="entry name" value="ANL_N_sf"/>
</dbReference>
<dbReference type="Gene3D" id="3.30.300.30">
    <property type="match status" value="1"/>
</dbReference>
<dbReference type="OrthoDB" id="9803968at2"/>
<protein>
    <submittedName>
        <fullName evidence="6">Cyclohexanecarboxylate-CoA ligase</fullName>
    </submittedName>
</protein>
<dbReference type="GO" id="GO:0006631">
    <property type="term" value="P:fatty acid metabolic process"/>
    <property type="evidence" value="ECO:0007669"/>
    <property type="project" value="TreeGrafter"/>
</dbReference>
<dbReference type="GO" id="GO:0031956">
    <property type="term" value="F:medium-chain fatty acid-CoA ligase activity"/>
    <property type="evidence" value="ECO:0007669"/>
    <property type="project" value="TreeGrafter"/>
</dbReference>
<evidence type="ECO:0000256" key="1">
    <source>
        <dbReference type="ARBA" id="ARBA00006432"/>
    </source>
</evidence>
<reference evidence="6 7" key="1">
    <citation type="submission" date="2018-09" db="EMBL/GenBank/DDBJ databases">
        <title>Sphingomonas peninsula sp. nov., isolated from fildes peninsula, Antarctic soil.</title>
        <authorList>
            <person name="Yingchao G."/>
        </authorList>
    </citation>
    <scope>NUCLEOTIDE SEQUENCE [LARGE SCALE GENOMIC DNA]</scope>
    <source>
        <strain evidence="6 7">YZ-8</strain>
        <plasmid evidence="6 7">unnamed1</plasmid>
    </source>
</reference>
<dbReference type="SUPFAM" id="SSF56801">
    <property type="entry name" value="Acetyl-CoA synthetase-like"/>
    <property type="match status" value="1"/>
</dbReference>
<evidence type="ECO:0000313" key="6">
    <source>
        <dbReference type="EMBL" id="AYJ84897.1"/>
    </source>
</evidence>